<dbReference type="InterPro" id="IPR045239">
    <property type="entry name" value="bHLH95_bHLH"/>
</dbReference>
<evidence type="ECO:0000256" key="1">
    <source>
        <dbReference type="ARBA" id="ARBA00004123"/>
    </source>
</evidence>
<dbReference type="Gene3D" id="4.10.280.10">
    <property type="entry name" value="Helix-loop-helix DNA-binding domain"/>
    <property type="match status" value="1"/>
</dbReference>
<sequence length="235" mass="26086">MNNNEEIDENNTSETESDYDSDESDTPMVKEKIESLRQLLPDCFKNNTSSTILDDAISYLKTIQLIKQHADQVTKMTVRTGFAIPINNVRGGNGLMGMPCIFPSSNYPILTSHPELSNARFFVPSTTPAIPVFIPVAGQTVGINNVHLTPSCPICSLPLMMHQRAWEGENLVQREDRKQELHSVTFVPRANLKLAPLVIQVSNEKIGCSENDLSMRDTLVKAVLNVLSVLCNFVV</sequence>
<evidence type="ECO:0000256" key="2">
    <source>
        <dbReference type="ARBA" id="ARBA00023015"/>
    </source>
</evidence>
<name>A0ABD3DWE9_9LAMI</name>
<keyword evidence="2" id="KW-0805">Transcription regulation</keyword>
<feature type="region of interest" description="Disordered" evidence="5">
    <location>
        <begin position="1"/>
        <end position="28"/>
    </location>
</feature>
<organism evidence="6 7">
    <name type="scientific">Castilleja foliolosa</name>
    <dbReference type="NCBI Taxonomy" id="1961234"/>
    <lineage>
        <taxon>Eukaryota</taxon>
        <taxon>Viridiplantae</taxon>
        <taxon>Streptophyta</taxon>
        <taxon>Embryophyta</taxon>
        <taxon>Tracheophyta</taxon>
        <taxon>Spermatophyta</taxon>
        <taxon>Magnoliopsida</taxon>
        <taxon>eudicotyledons</taxon>
        <taxon>Gunneridae</taxon>
        <taxon>Pentapetalae</taxon>
        <taxon>asterids</taxon>
        <taxon>lamiids</taxon>
        <taxon>Lamiales</taxon>
        <taxon>Orobanchaceae</taxon>
        <taxon>Pedicularideae</taxon>
        <taxon>Castillejinae</taxon>
        <taxon>Castilleja</taxon>
    </lineage>
</organism>
<evidence type="ECO:0000256" key="4">
    <source>
        <dbReference type="ARBA" id="ARBA00023242"/>
    </source>
</evidence>
<evidence type="ECO:0000256" key="3">
    <source>
        <dbReference type="ARBA" id="ARBA00023163"/>
    </source>
</evidence>
<dbReference type="AlphaFoldDB" id="A0ABD3DWE9"/>
<gene>
    <name evidence="6" type="ORF">CASFOL_011067</name>
</gene>
<feature type="compositionally biased region" description="Acidic residues" evidence="5">
    <location>
        <begin position="1"/>
        <end position="25"/>
    </location>
</feature>
<accession>A0ABD3DWE9</accession>
<keyword evidence="3" id="KW-0804">Transcription</keyword>
<evidence type="ECO:0000313" key="7">
    <source>
        <dbReference type="Proteomes" id="UP001632038"/>
    </source>
</evidence>
<keyword evidence="4" id="KW-0539">Nucleus</keyword>
<dbReference type="Proteomes" id="UP001632038">
    <property type="component" value="Unassembled WGS sequence"/>
</dbReference>
<keyword evidence="7" id="KW-1185">Reference proteome</keyword>
<dbReference type="GO" id="GO:0005634">
    <property type="term" value="C:nucleus"/>
    <property type="evidence" value="ECO:0007669"/>
    <property type="project" value="UniProtKB-SubCell"/>
</dbReference>
<comment type="caution">
    <text evidence="6">The sequence shown here is derived from an EMBL/GenBank/DDBJ whole genome shotgun (WGS) entry which is preliminary data.</text>
</comment>
<dbReference type="InterPro" id="IPR036638">
    <property type="entry name" value="HLH_DNA-bd_sf"/>
</dbReference>
<evidence type="ECO:0000313" key="6">
    <source>
        <dbReference type="EMBL" id="KAL3645887.1"/>
    </source>
</evidence>
<dbReference type="SUPFAM" id="SSF47459">
    <property type="entry name" value="HLH, helix-loop-helix DNA-binding domain"/>
    <property type="match status" value="1"/>
</dbReference>
<evidence type="ECO:0008006" key="8">
    <source>
        <dbReference type="Google" id="ProtNLM"/>
    </source>
</evidence>
<dbReference type="CDD" id="cd11393">
    <property type="entry name" value="bHLH_AtbHLH_like"/>
    <property type="match status" value="1"/>
</dbReference>
<dbReference type="EMBL" id="JAVIJP010000013">
    <property type="protein sequence ID" value="KAL3645887.1"/>
    <property type="molecule type" value="Genomic_DNA"/>
</dbReference>
<comment type="subcellular location">
    <subcellularLocation>
        <location evidence="1">Nucleus</location>
    </subcellularLocation>
</comment>
<proteinExistence type="predicted"/>
<protein>
    <recommendedName>
        <fullName evidence="8">BHLH domain-containing protein</fullName>
    </recommendedName>
</protein>
<evidence type="ECO:0000256" key="5">
    <source>
        <dbReference type="SAM" id="MobiDB-lite"/>
    </source>
</evidence>
<reference evidence="7" key="1">
    <citation type="journal article" date="2024" name="IScience">
        <title>Strigolactones Initiate the Formation of Haustorium-like Structures in Castilleja.</title>
        <authorList>
            <person name="Buerger M."/>
            <person name="Peterson D."/>
            <person name="Chory J."/>
        </authorList>
    </citation>
    <scope>NUCLEOTIDE SEQUENCE [LARGE SCALE GENOMIC DNA]</scope>
</reference>